<accession>A0A5C6NTA1</accession>
<feature type="compositionally biased region" description="Polar residues" evidence="1">
    <location>
        <begin position="1"/>
        <end position="23"/>
    </location>
</feature>
<proteinExistence type="predicted"/>
<dbReference type="AlphaFoldDB" id="A0A5C6NTA1"/>
<dbReference type="Proteomes" id="UP000324091">
    <property type="component" value="Chromosome 18"/>
</dbReference>
<feature type="compositionally biased region" description="Low complexity" evidence="1">
    <location>
        <begin position="35"/>
        <end position="48"/>
    </location>
</feature>
<reference evidence="2 3" key="1">
    <citation type="submission" date="2019-04" db="EMBL/GenBank/DDBJ databases">
        <title>Chromosome genome assembly for Takifugu flavidus.</title>
        <authorList>
            <person name="Xiao S."/>
        </authorList>
    </citation>
    <scope>NUCLEOTIDE SEQUENCE [LARGE SCALE GENOMIC DNA]</scope>
    <source>
        <strain evidence="2">HTHZ2018</strain>
        <tissue evidence="2">Muscle</tissue>
    </source>
</reference>
<feature type="region of interest" description="Disordered" evidence="1">
    <location>
        <begin position="1"/>
        <end position="85"/>
    </location>
</feature>
<organism evidence="2 3">
    <name type="scientific">Takifugu flavidus</name>
    <name type="common">sansaifugu</name>
    <dbReference type="NCBI Taxonomy" id="433684"/>
    <lineage>
        <taxon>Eukaryota</taxon>
        <taxon>Metazoa</taxon>
        <taxon>Chordata</taxon>
        <taxon>Craniata</taxon>
        <taxon>Vertebrata</taxon>
        <taxon>Euteleostomi</taxon>
        <taxon>Actinopterygii</taxon>
        <taxon>Neopterygii</taxon>
        <taxon>Teleostei</taxon>
        <taxon>Neoteleostei</taxon>
        <taxon>Acanthomorphata</taxon>
        <taxon>Eupercaria</taxon>
        <taxon>Tetraodontiformes</taxon>
        <taxon>Tetradontoidea</taxon>
        <taxon>Tetraodontidae</taxon>
        <taxon>Takifugu</taxon>
    </lineage>
</organism>
<name>A0A5C6NTA1_9TELE</name>
<dbReference type="EMBL" id="RHFK02000010">
    <property type="protein sequence ID" value="TWW70503.1"/>
    <property type="molecule type" value="Genomic_DNA"/>
</dbReference>
<evidence type="ECO:0000313" key="2">
    <source>
        <dbReference type="EMBL" id="TWW70503.1"/>
    </source>
</evidence>
<comment type="caution">
    <text evidence="2">The sequence shown here is derived from an EMBL/GenBank/DDBJ whole genome shotgun (WGS) entry which is preliminary data.</text>
</comment>
<evidence type="ECO:0000256" key="1">
    <source>
        <dbReference type="SAM" id="MobiDB-lite"/>
    </source>
</evidence>
<keyword evidence="3" id="KW-1185">Reference proteome</keyword>
<feature type="compositionally biased region" description="Basic and acidic residues" evidence="1">
    <location>
        <begin position="72"/>
        <end position="85"/>
    </location>
</feature>
<evidence type="ECO:0000313" key="3">
    <source>
        <dbReference type="Proteomes" id="UP000324091"/>
    </source>
</evidence>
<sequence>MWGSSGAQTESGGALSRQASLPTHRQLLSRDPLCSSLGSASPSDDSSSVYTPPTPTGLMLATNESPLPPSPSRKEEENTEEKGSP</sequence>
<gene>
    <name evidence="2" type="ORF">D4764_18G0013090</name>
</gene>
<protein>
    <submittedName>
        <fullName evidence="2">Uncharacterized protein</fullName>
    </submittedName>
</protein>